<proteinExistence type="predicted"/>
<feature type="signal peptide" evidence="1">
    <location>
        <begin position="1"/>
        <end position="15"/>
    </location>
</feature>
<feature type="chain" id="PRO_5020264820" evidence="1">
    <location>
        <begin position="16"/>
        <end position="55"/>
    </location>
</feature>
<reference evidence="2" key="1">
    <citation type="submission" date="2019-03" db="EMBL/GenBank/DDBJ databases">
        <title>WGS assembly of Setaria viridis.</title>
        <authorList>
            <person name="Huang P."/>
            <person name="Jenkins J."/>
            <person name="Grimwood J."/>
            <person name="Barry K."/>
            <person name="Healey A."/>
            <person name="Mamidi S."/>
            <person name="Sreedasyam A."/>
            <person name="Shu S."/>
            <person name="Feldman M."/>
            <person name="Wu J."/>
            <person name="Yu Y."/>
            <person name="Chen C."/>
            <person name="Johnson J."/>
            <person name="Rokhsar D."/>
            <person name="Baxter I."/>
            <person name="Schmutz J."/>
            <person name="Brutnell T."/>
            <person name="Kellogg E."/>
        </authorList>
    </citation>
    <scope>NUCLEOTIDE SEQUENCE [LARGE SCALE GENOMIC DNA]</scope>
</reference>
<keyword evidence="3" id="KW-1185">Reference proteome</keyword>
<name>A0A4U6TJF9_SETVI</name>
<protein>
    <submittedName>
        <fullName evidence="2">Uncharacterized protein</fullName>
    </submittedName>
</protein>
<dbReference type="AlphaFoldDB" id="A0A4U6TJF9"/>
<dbReference type="Proteomes" id="UP000298652">
    <property type="component" value="Chromosome 8"/>
</dbReference>
<accession>A0A4U6TJF9</accession>
<gene>
    <name evidence="2" type="ORF">SEVIR_8G169901v2</name>
</gene>
<keyword evidence="1" id="KW-0732">Signal</keyword>
<organism evidence="2 3">
    <name type="scientific">Setaria viridis</name>
    <name type="common">Green bristlegrass</name>
    <name type="synonym">Setaria italica subsp. viridis</name>
    <dbReference type="NCBI Taxonomy" id="4556"/>
    <lineage>
        <taxon>Eukaryota</taxon>
        <taxon>Viridiplantae</taxon>
        <taxon>Streptophyta</taxon>
        <taxon>Embryophyta</taxon>
        <taxon>Tracheophyta</taxon>
        <taxon>Spermatophyta</taxon>
        <taxon>Magnoliopsida</taxon>
        <taxon>Liliopsida</taxon>
        <taxon>Poales</taxon>
        <taxon>Poaceae</taxon>
        <taxon>PACMAD clade</taxon>
        <taxon>Panicoideae</taxon>
        <taxon>Panicodae</taxon>
        <taxon>Paniceae</taxon>
        <taxon>Cenchrinae</taxon>
        <taxon>Setaria</taxon>
    </lineage>
</organism>
<dbReference type="EMBL" id="CM016559">
    <property type="protein sequence ID" value="TKW01284.1"/>
    <property type="molecule type" value="Genomic_DNA"/>
</dbReference>
<evidence type="ECO:0000256" key="1">
    <source>
        <dbReference type="SAM" id="SignalP"/>
    </source>
</evidence>
<evidence type="ECO:0000313" key="3">
    <source>
        <dbReference type="Proteomes" id="UP000298652"/>
    </source>
</evidence>
<sequence length="55" mass="6064">MLSSIEIIFVCGILALQQRELCDPWSNVYHSSGKSVQYSSAMIACTRPTGSFHSL</sequence>
<dbReference type="Gramene" id="TKW01284">
    <property type="protein sequence ID" value="TKW01284"/>
    <property type="gene ID" value="SEVIR_8G169901v2"/>
</dbReference>
<evidence type="ECO:0000313" key="2">
    <source>
        <dbReference type="EMBL" id="TKW01284.1"/>
    </source>
</evidence>